<gene>
    <name evidence="1" type="ORF">EUTSA_v10000701mg</name>
</gene>
<proteinExistence type="predicted"/>
<dbReference type="Gramene" id="ESQ46334">
    <property type="protein sequence ID" value="ESQ46334"/>
    <property type="gene ID" value="EUTSA_v10000701mg"/>
</dbReference>
<accession>V4LR84</accession>
<keyword evidence="2" id="KW-1185">Reference proteome</keyword>
<dbReference type="AlphaFoldDB" id="V4LR84"/>
<reference evidence="1 2" key="1">
    <citation type="journal article" date="2013" name="Front. Plant Sci.">
        <title>The Reference Genome of the Halophytic Plant Eutrema salsugineum.</title>
        <authorList>
            <person name="Yang R."/>
            <person name="Jarvis D.E."/>
            <person name="Chen H."/>
            <person name="Beilstein M.A."/>
            <person name="Grimwood J."/>
            <person name="Jenkins J."/>
            <person name="Shu S."/>
            <person name="Prochnik S."/>
            <person name="Xin M."/>
            <person name="Ma C."/>
            <person name="Schmutz J."/>
            <person name="Wing R.A."/>
            <person name="Mitchell-Olds T."/>
            <person name="Schumaker K.S."/>
            <person name="Wang X."/>
        </authorList>
    </citation>
    <scope>NUCLEOTIDE SEQUENCE [LARGE SCALE GENOMIC DNA]</scope>
</reference>
<protein>
    <recommendedName>
        <fullName evidence="3">TF-B3 domain-containing protein</fullName>
    </recommendedName>
</protein>
<dbReference type="Proteomes" id="UP000030689">
    <property type="component" value="Unassembled WGS sequence"/>
</dbReference>
<evidence type="ECO:0000313" key="2">
    <source>
        <dbReference type="Proteomes" id="UP000030689"/>
    </source>
</evidence>
<evidence type="ECO:0008006" key="3">
    <source>
        <dbReference type="Google" id="ProtNLM"/>
    </source>
</evidence>
<evidence type="ECO:0000313" key="1">
    <source>
        <dbReference type="EMBL" id="ESQ46334.1"/>
    </source>
</evidence>
<dbReference type="EMBL" id="KI517426">
    <property type="protein sequence ID" value="ESQ46334.1"/>
    <property type="molecule type" value="Genomic_DNA"/>
</dbReference>
<name>V4LR84_EUTSA</name>
<dbReference type="KEGG" id="eus:EUTSA_v10000701mg"/>
<sequence length="96" mass="11091">MSVLKKMEDVTDETLKNGIEVKVLDLAEADPDTNYKGDEYTVTLRCADDDKFYFGDGWNTIKYSMDLNESEILKLYLDYLQGTFIALNIPYLVMEE</sequence>
<organism evidence="1 2">
    <name type="scientific">Eutrema salsugineum</name>
    <name type="common">Saltwater cress</name>
    <name type="synonym">Sisymbrium salsugineum</name>
    <dbReference type="NCBI Taxonomy" id="72664"/>
    <lineage>
        <taxon>Eukaryota</taxon>
        <taxon>Viridiplantae</taxon>
        <taxon>Streptophyta</taxon>
        <taxon>Embryophyta</taxon>
        <taxon>Tracheophyta</taxon>
        <taxon>Spermatophyta</taxon>
        <taxon>Magnoliopsida</taxon>
        <taxon>eudicotyledons</taxon>
        <taxon>Gunneridae</taxon>
        <taxon>Pentapetalae</taxon>
        <taxon>rosids</taxon>
        <taxon>malvids</taxon>
        <taxon>Brassicales</taxon>
        <taxon>Brassicaceae</taxon>
        <taxon>Eutremeae</taxon>
        <taxon>Eutrema</taxon>
    </lineage>
</organism>